<evidence type="ECO:0000313" key="3">
    <source>
        <dbReference type="Proteomes" id="UP000438699"/>
    </source>
</evidence>
<reference evidence="2 3" key="1">
    <citation type="journal article" date="2017" name="Int. J. Syst. Evol. Microbiol.">
        <title>Desulfovibrio senegalensis sp. nov., a mesophilic sulfate reducer isolated from marine sediment.</title>
        <authorList>
            <person name="Thioye A."/>
            <person name="Gam Z.B.A."/>
            <person name="Mbengue M."/>
            <person name="Cayol J.L."/>
            <person name="Joseph-Bartoli M."/>
            <person name="Toure-Kane C."/>
            <person name="Labat M."/>
        </authorList>
    </citation>
    <scope>NUCLEOTIDE SEQUENCE [LARGE SCALE GENOMIC DNA]</scope>
    <source>
        <strain evidence="2 3">DSM 101509</strain>
    </source>
</reference>
<keyword evidence="1" id="KW-1133">Transmembrane helix</keyword>
<dbReference type="Proteomes" id="UP000438699">
    <property type="component" value="Unassembled WGS sequence"/>
</dbReference>
<keyword evidence="1" id="KW-0812">Transmembrane</keyword>
<keyword evidence="1" id="KW-0472">Membrane</keyword>
<name>A0A6N6N452_9BACT</name>
<comment type="caution">
    <text evidence="2">The sequence shown here is derived from an EMBL/GenBank/DDBJ whole genome shotgun (WGS) entry which is preliminary data.</text>
</comment>
<dbReference type="OrthoDB" id="282116at2"/>
<accession>A0A6N6N452</accession>
<sequence>MPEQPDFFSRPAVRRILWFLLYASCAAAVLAGFVYPTKAPFEFVSFYGFYAILGFASCAGLIKLAKYMGKILKRPGDYYDQ</sequence>
<organism evidence="2 3">
    <name type="scientific">Pseudodesulfovibrio senegalensis</name>
    <dbReference type="NCBI Taxonomy" id="1721087"/>
    <lineage>
        <taxon>Bacteria</taxon>
        <taxon>Pseudomonadati</taxon>
        <taxon>Thermodesulfobacteriota</taxon>
        <taxon>Desulfovibrionia</taxon>
        <taxon>Desulfovibrionales</taxon>
        <taxon>Desulfovibrionaceae</taxon>
    </lineage>
</organism>
<evidence type="ECO:0000256" key="1">
    <source>
        <dbReference type="SAM" id="Phobius"/>
    </source>
</evidence>
<evidence type="ECO:0000313" key="2">
    <source>
        <dbReference type="EMBL" id="KAB1442856.1"/>
    </source>
</evidence>
<dbReference type="RefSeq" id="WP_151149046.1">
    <property type="nucleotide sequence ID" value="NZ_WAIE01000001.1"/>
</dbReference>
<proteinExistence type="predicted"/>
<dbReference type="AlphaFoldDB" id="A0A6N6N452"/>
<feature type="transmembrane region" description="Helical" evidence="1">
    <location>
        <begin position="16"/>
        <end position="35"/>
    </location>
</feature>
<keyword evidence="3" id="KW-1185">Reference proteome</keyword>
<dbReference type="EMBL" id="WAIE01000001">
    <property type="protein sequence ID" value="KAB1442856.1"/>
    <property type="molecule type" value="Genomic_DNA"/>
</dbReference>
<gene>
    <name evidence="2" type="ORF">F8A88_00850</name>
</gene>
<feature type="transmembrane region" description="Helical" evidence="1">
    <location>
        <begin position="47"/>
        <end position="65"/>
    </location>
</feature>
<protein>
    <submittedName>
        <fullName evidence="2">Uncharacterized protein</fullName>
    </submittedName>
</protein>